<evidence type="ECO:0000256" key="6">
    <source>
        <dbReference type="RuleBase" id="RU363126"/>
    </source>
</evidence>
<organism evidence="8 9">
    <name type="scientific">Owenia fusiformis</name>
    <name type="common">Polychaete worm</name>
    <dbReference type="NCBI Taxonomy" id="6347"/>
    <lineage>
        <taxon>Eukaryota</taxon>
        <taxon>Metazoa</taxon>
        <taxon>Spiralia</taxon>
        <taxon>Lophotrochozoa</taxon>
        <taxon>Annelida</taxon>
        <taxon>Polychaeta</taxon>
        <taxon>Sedentaria</taxon>
        <taxon>Canalipalpata</taxon>
        <taxon>Sabellida</taxon>
        <taxon>Oweniida</taxon>
        <taxon>Oweniidae</taxon>
        <taxon>Owenia</taxon>
    </lineage>
</organism>
<evidence type="ECO:0000256" key="2">
    <source>
        <dbReference type="ARBA" id="ARBA00022692"/>
    </source>
</evidence>
<evidence type="ECO:0000313" key="9">
    <source>
        <dbReference type="Proteomes" id="UP000749559"/>
    </source>
</evidence>
<dbReference type="GO" id="GO:0005886">
    <property type="term" value="C:plasma membrane"/>
    <property type="evidence" value="ECO:0007669"/>
    <property type="project" value="UniProtKB-SubCell"/>
</dbReference>
<accession>A0A8S4MZS6</accession>
<dbReference type="OrthoDB" id="201595at2759"/>
<keyword evidence="9" id="KW-1185">Reference proteome</keyword>
<evidence type="ECO:0000256" key="1">
    <source>
        <dbReference type="ARBA" id="ARBA00004370"/>
    </source>
</evidence>
<dbReference type="Proteomes" id="UP000749559">
    <property type="component" value="Unassembled WGS sequence"/>
</dbReference>
<keyword evidence="6" id="KW-0407">Ion channel</keyword>
<proteinExistence type="inferred from homology"/>
<feature type="compositionally biased region" description="Low complexity" evidence="7">
    <location>
        <begin position="416"/>
        <end position="428"/>
    </location>
</feature>
<feature type="compositionally biased region" description="Polar residues" evidence="7">
    <location>
        <begin position="462"/>
        <end position="489"/>
    </location>
</feature>
<keyword evidence="6" id="KW-0869">Chloride channel</keyword>
<feature type="region of interest" description="Disordered" evidence="7">
    <location>
        <begin position="409"/>
        <end position="428"/>
    </location>
</feature>
<comment type="similarity">
    <text evidence="5 6">Belongs to the anion channel-forming bestrophin (TC 1.A.46) family. Calcium-sensitive chloride channel subfamily.</text>
</comment>
<evidence type="ECO:0000256" key="4">
    <source>
        <dbReference type="ARBA" id="ARBA00023136"/>
    </source>
</evidence>
<dbReference type="GO" id="GO:0034707">
    <property type="term" value="C:chloride channel complex"/>
    <property type="evidence" value="ECO:0007669"/>
    <property type="project" value="UniProtKB-KW"/>
</dbReference>
<dbReference type="PANTHER" id="PTHR10736">
    <property type="entry name" value="BESTROPHIN"/>
    <property type="match status" value="1"/>
</dbReference>
<dbReference type="InterPro" id="IPR021134">
    <property type="entry name" value="Bestrophin-like"/>
</dbReference>
<evidence type="ECO:0000313" key="8">
    <source>
        <dbReference type="EMBL" id="CAH1774064.1"/>
    </source>
</evidence>
<reference evidence="8" key="1">
    <citation type="submission" date="2022-03" db="EMBL/GenBank/DDBJ databases">
        <authorList>
            <person name="Martin C."/>
        </authorList>
    </citation>
    <scope>NUCLEOTIDE SEQUENCE</scope>
</reference>
<feature type="compositionally biased region" description="Gly residues" evidence="7">
    <location>
        <begin position="616"/>
        <end position="651"/>
    </location>
</feature>
<evidence type="ECO:0000256" key="7">
    <source>
        <dbReference type="SAM" id="MobiDB-lite"/>
    </source>
</evidence>
<keyword evidence="6" id="KW-0813">Transport</keyword>
<sequence>MTVTYTAQVATSKFGCFWKLLARWKGSIYKVVWADFLLFCGLYYILSFVYRFALNPKQRRVFENVASYCDRFNNLIPVAFVLGFYVSIVVSRWWEQFNCIPWPDRSALFVSANIHDMCRDDQRSRLLRRTIMRYLNLSYVFTLSCISTSVKKRFPTMDHITEAGFLLPNEQVVIENIKTPFSKYFVPLVWATSLVTRARKEGRIKDDFAVNTLIAEINEYRGKLGTLFNYDWISVPLVYTQVVTLAVYTFFLSCLIGRQFLQPEDKFQSVPVDMYVPVFTFLQFLFYIGWLKVAETLVNPFGEDDDDFDMNGVIDRNIQVSYLVVDEMHSEHPELIKDQYWDDVDFELPYTKAAEEFKGDLHMGSAVDIVVSPRQAEIVPTLSSIKEIDIDDNFITPTSDEDVRISMVPQRKQHTPASPASMKSSVKSSFATSVKSSFRNLRKKPNHPKNSLRVLRIRSKSHGTGSQNSVSNSEPHASPSTTARSLNQDSHLEDIFNMSDIDTEEIIYKPMNRSLPPSGEPNGEHTSTWLKHHLKSQHSQDDSLKPGTSQNSLKPGNFEEKKKSPSDGAKIKSVGKSVGNSVQSGIDEVDKEDHTSSGTITDNQGVTASIGALLNGEGGNNVEGGEVNGEGGAGHSKGGAYRKGGPYGGRGAIEDGKPQEASSPIDWNDPILERSVSQIEQVNPGGVKSQLGNNVA</sequence>
<dbReference type="EMBL" id="CAIIXF020000001">
    <property type="protein sequence ID" value="CAH1774064.1"/>
    <property type="molecule type" value="Genomic_DNA"/>
</dbReference>
<feature type="compositionally biased region" description="Polar residues" evidence="7">
    <location>
        <begin position="596"/>
        <end position="607"/>
    </location>
</feature>
<evidence type="ECO:0000256" key="5">
    <source>
        <dbReference type="ARBA" id="ARBA00034769"/>
    </source>
</evidence>
<keyword evidence="6" id="KW-0406">Ion transport</keyword>
<keyword evidence="6" id="KW-1003">Cell membrane</keyword>
<comment type="function">
    <text evidence="6">Forms chloride channels.</text>
</comment>
<dbReference type="PANTHER" id="PTHR10736:SF65">
    <property type="entry name" value="BESTROPHIN 1, ISOFORM C-RELATED"/>
    <property type="match status" value="1"/>
</dbReference>
<feature type="transmembrane region" description="Helical" evidence="6">
    <location>
        <begin position="31"/>
        <end position="54"/>
    </location>
</feature>
<protein>
    <recommendedName>
        <fullName evidence="6">Bestrophin homolog</fullName>
    </recommendedName>
</protein>
<feature type="region of interest" description="Disordered" evidence="7">
    <location>
        <begin position="435"/>
        <end position="454"/>
    </location>
</feature>
<feature type="region of interest" description="Disordered" evidence="7">
    <location>
        <begin position="461"/>
        <end position="490"/>
    </location>
</feature>
<gene>
    <name evidence="8" type="ORF">OFUS_LOCUS1585</name>
</gene>
<name>A0A8S4MZS6_OWEFU</name>
<keyword evidence="6" id="KW-0868">Chloride</keyword>
<dbReference type="Pfam" id="PF01062">
    <property type="entry name" value="Bestrophin"/>
    <property type="match status" value="1"/>
</dbReference>
<dbReference type="GO" id="GO:0005254">
    <property type="term" value="F:chloride channel activity"/>
    <property type="evidence" value="ECO:0007669"/>
    <property type="project" value="UniProtKB-KW"/>
</dbReference>
<keyword evidence="2 6" id="KW-0812">Transmembrane</keyword>
<evidence type="ECO:0000256" key="3">
    <source>
        <dbReference type="ARBA" id="ARBA00022989"/>
    </source>
</evidence>
<keyword evidence="4 6" id="KW-0472">Membrane</keyword>
<feature type="region of interest" description="Disordered" evidence="7">
    <location>
        <begin position="532"/>
        <end position="696"/>
    </location>
</feature>
<keyword evidence="3 6" id="KW-1133">Transmembrane helix</keyword>
<feature type="transmembrane region" description="Helical" evidence="6">
    <location>
        <begin position="272"/>
        <end position="290"/>
    </location>
</feature>
<feature type="transmembrane region" description="Helical" evidence="6">
    <location>
        <begin position="238"/>
        <end position="260"/>
    </location>
</feature>
<feature type="transmembrane region" description="Helical" evidence="6">
    <location>
        <begin position="75"/>
        <end position="94"/>
    </location>
</feature>
<dbReference type="AlphaFoldDB" id="A0A8S4MZS6"/>
<comment type="subcellular location">
    <subcellularLocation>
        <location evidence="6">Cell membrane</location>
        <topology evidence="6">Multi-pass membrane protein</topology>
    </subcellularLocation>
    <subcellularLocation>
        <location evidence="1">Membrane</location>
    </subcellularLocation>
</comment>
<dbReference type="InterPro" id="IPR000615">
    <property type="entry name" value="Bestrophin"/>
</dbReference>
<comment type="caution">
    <text evidence="8">The sequence shown here is derived from an EMBL/GenBank/DDBJ whole genome shotgun (WGS) entry which is preliminary data.</text>
</comment>